<keyword evidence="4 6" id="KW-0998">Cell outer membrane</keyword>
<comment type="subcellular location">
    <subcellularLocation>
        <location evidence="6">Cell outer membrane</location>
        <topology evidence="6">Lipid-anchor</topology>
    </subcellularLocation>
</comment>
<evidence type="ECO:0000256" key="4">
    <source>
        <dbReference type="ARBA" id="ARBA00023237"/>
    </source>
</evidence>
<proteinExistence type="inferred from homology"/>
<organism evidence="7 8">
    <name type="scientific">Acinetobacter equi</name>
    <dbReference type="NCBI Taxonomy" id="1324350"/>
    <lineage>
        <taxon>Bacteria</taxon>
        <taxon>Pseudomonadati</taxon>
        <taxon>Pseudomonadota</taxon>
        <taxon>Gammaproteobacteria</taxon>
        <taxon>Moraxellales</taxon>
        <taxon>Moraxellaceae</taxon>
        <taxon>Acinetobacter</taxon>
    </lineage>
</organism>
<keyword evidence="3 6" id="KW-0564">Palmitate</keyword>
<sequence length="177" mass="19508">MHLVQRVAAVILTLGLSASLVGCGFHLKGKSVTSAPVQYSRMSITVPSNAENLEEKLALYLSSAGVQLSDAQDAYNLRVLEYTPHLLQLSGTLRQNVLRVTVTFRIEDAAGNPLTDERTIMATRSYQYDAATVNTDNLEEKHLKQVLIDDVAQQIARQISSNRLETISQPTQTNPQQ</sequence>
<dbReference type="GO" id="GO:0015920">
    <property type="term" value="P:lipopolysaccharide transport"/>
    <property type="evidence" value="ECO:0007669"/>
    <property type="project" value="TreeGrafter"/>
</dbReference>
<reference evidence="7 8" key="1">
    <citation type="journal article" date="2015" name="Int. J. Syst. Evol. Microbiol.">
        <title>Acinetobacter equi sp. nov. isolated from horse faeces.</title>
        <authorList>
            <person name="Poppel M.T."/>
            <person name="Skiebe E."/>
            <person name="Laue M."/>
            <person name="Bergmann H."/>
            <person name="Ebersberger I."/>
            <person name="Garn T."/>
            <person name="Fruth A."/>
            <person name="Baumgardt S."/>
            <person name="Busse H.J."/>
            <person name="Wilharm G."/>
        </authorList>
    </citation>
    <scope>NUCLEOTIDE SEQUENCE [LARGE SCALE GENOMIC DNA]</scope>
    <source>
        <strain evidence="7 8">114</strain>
    </source>
</reference>
<dbReference type="PANTHER" id="PTHR38098">
    <property type="entry name" value="LPS-ASSEMBLY LIPOPROTEIN LPTE"/>
    <property type="match status" value="1"/>
</dbReference>
<evidence type="ECO:0000256" key="6">
    <source>
        <dbReference type="HAMAP-Rule" id="MF_01186"/>
    </source>
</evidence>
<gene>
    <name evidence="6" type="primary">lptE</name>
    <name evidence="7" type="ORF">AOY20_01550</name>
</gene>
<keyword evidence="2 6" id="KW-0472">Membrane</keyword>
<dbReference type="PANTHER" id="PTHR38098:SF1">
    <property type="entry name" value="LPS-ASSEMBLY LIPOPROTEIN LPTE"/>
    <property type="match status" value="1"/>
</dbReference>
<keyword evidence="8" id="KW-1185">Reference proteome</keyword>
<evidence type="ECO:0000313" key="8">
    <source>
        <dbReference type="Proteomes" id="UP000064939"/>
    </source>
</evidence>
<comment type="similarity">
    <text evidence="6">Belongs to the LptE lipoprotein family.</text>
</comment>
<keyword evidence="5 6" id="KW-0449">Lipoprotein</keyword>
<dbReference type="GO" id="GO:0009279">
    <property type="term" value="C:cell outer membrane"/>
    <property type="evidence" value="ECO:0007669"/>
    <property type="project" value="UniProtKB-SubCell"/>
</dbReference>
<comment type="function">
    <text evidence="6">Together with LptD, is involved in the assembly of lipopolysaccharide (LPS) at the surface of the outer membrane. Required for the proper assembly of LptD. Binds LPS and may serve as the LPS recognition site at the outer membrane.</text>
</comment>
<evidence type="ECO:0000313" key="7">
    <source>
        <dbReference type="EMBL" id="ALH94330.1"/>
    </source>
</evidence>
<accession>A0A0N9VYH7</accession>
<evidence type="ECO:0000256" key="1">
    <source>
        <dbReference type="ARBA" id="ARBA00022729"/>
    </source>
</evidence>
<dbReference type="Gene3D" id="3.30.160.150">
    <property type="entry name" value="Lipoprotein like domain"/>
    <property type="match status" value="1"/>
</dbReference>
<dbReference type="Pfam" id="PF04390">
    <property type="entry name" value="LptE"/>
    <property type="match status" value="1"/>
</dbReference>
<dbReference type="AlphaFoldDB" id="A0A0N9VYH7"/>
<dbReference type="HAMAP" id="MF_01186">
    <property type="entry name" value="LPS_assembly_LptE"/>
    <property type="match status" value="1"/>
</dbReference>
<name>A0A0N9VYH7_9GAMM</name>
<protein>
    <recommendedName>
        <fullName evidence="6">LPS-assembly lipoprotein LptE</fullName>
    </recommendedName>
</protein>
<dbReference type="InterPro" id="IPR007485">
    <property type="entry name" value="LPS_assembly_LptE"/>
</dbReference>
<evidence type="ECO:0000256" key="3">
    <source>
        <dbReference type="ARBA" id="ARBA00023139"/>
    </source>
</evidence>
<comment type="subunit">
    <text evidence="6">Component of the lipopolysaccharide transport and assembly complex. Interacts with LptD.</text>
</comment>
<dbReference type="KEGG" id="aei:AOY20_01550"/>
<dbReference type="OrthoDB" id="7349153at2"/>
<dbReference type="GO" id="GO:0001530">
    <property type="term" value="F:lipopolysaccharide binding"/>
    <property type="evidence" value="ECO:0007669"/>
    <property type="project" value="TreeGrafter"/>
</dbReference>
<evidence type="ECO:0000256" key="5">
    <source>
        <dbReference type="ARBA" id="ARBA00023288"/>
    </source>
</evidence>
<dbReference type="STRING" id="1324350.AOY20_01550"/>
<dbReference type="RefSeq" id="WP_054580243.1">
    <property type="nucleotide sequence ID" value="NZ_CP012808.1"/>
</dbReference>
<dbReference type="PROSITE" id="PS51257">
    <property type="entry name" value="PROKAR_LIPOPROTEIN"/>
    <property type="match status" value="1"/>
</dbReference>
<dbReference type="GO" id="GO:0043165">
    <property type="term" value="P:Gram-negative-bacterium-type cell outer membrane assembly"/>
    <property type="evidence" value="ECO:0007669"/>
    <property type="project" value="UniProtKB-UniRule"/>
</dbReference>
<keyword evidence="1 6" id="KW-0732">Signal</keyword>
<dbReference type="EMBL" id="CP012808">
    <property type="protein sequence ID" value="ALH94330.1"/>
    <property type="molecule type" value="Genomic_DNA"/>
</dbReference>
<dbReference type="Proteomes" id="UP000064939">
    <property type="component" value="Chromosome"/>
</dbReference>
<evidence type="ECO:0000256" key="2">
    <source>
        <dbReference type="ARBA" id="ARBA00023136"/>
    </source>
</evidence>
<dbReference type="GO" id="GO:1990351">
    <property type="term" value="C:transporter complex"/>
    <property type="evidence" value="ECO:0007669"/>
    <property type="project" value="TreeGrafter"/>
</dbReference>